<protein>
    <recommendedName>
        <fullName evidence="3">ParB/Sulfiredoxin domain-containing protein</fullName>
    </recommendedName>
</protein>
<name>A0A0R0BDY9_9GAMM</name>
<proteinExistence type="predicted"/>
<reference evidence="1 2" key="1">
    <citation type="journal article" date="2016" name="Front. Microbiol.">
        <title>Genome Sequence of Type Strains of Genus Stenotrophomonas.</title>
        <authorList>
            <person name="Patil P.P."/>
            <person name="Midha S."/>
            <person name="Kumar S."/>
            <person name="Patil P.B."/>
        </authorList>
    </citation>
    <scope>NUCLEOTIDE SEQUENCE [LARGE SCALE GENOMIC DNA]</scope>
    <source>
        <strain evidence="1 2">LMG 978</strain>
    </source>
</reference>
<organism evidence="1 2">
    <name type="scientific">Stenotrophomonas beteli</name>
    <dbReference type="NCBI Taxonomy" id="3384461"/>
    <lineage>
        <taxon>Bacteria</taxon>
        <taxon>Pseudomonadati</taxon>
        <taxon>Pseudomonadota</taxon>
        <taxon>Gammaproteobacteria</taxon>
        <taxon>Lysobacterales</taxon>
        <taxon>Lysobacteraceae</taxon>
        <taxon>Stenotrophomonas</taxon>
        <taxon>Stenotrophomonas maltophilia group</taxon>
    </lineage>
</organism>
<comment type="caution">
    <text evidence="1">The sequence shown here is derived from an EMBL/GenBank/DDBJ whole genome shotgun (WGS) entry which is preliminary data.</text>
</comment>
<evidence type="ECO:0000313" key="1">
    <source>
        <dbReference type="EMBL" id="KRG52594.1"/>
    </source>
</evidence>
<accession>A0A0R0BDY9</accession>
<keyword evidence="2" id="KW-1185">Reference proteome</keyword>
<gene>
    <name evidence="1" type="ORF">ARC23_05550</name>
</gene>
<dbReference type="EMBL" id="LLXV01000014">
    <property type="protein sequence ID" value="KRG52594.1"/>
    <property type="molecule type" value="Genomic_DNA"/>
</dbReference>
<evidence type="ECO:0000313" key="2">
    <source>
        <dbReference type="Proteomes" id="UP000051757"/>
    </source>
</evidence>
<dbReference type="Proteomes" id="UP000051757">
    <property type="component" value="Unassembled WGS sequence"/>
</dbReference>
<dbReference type="OrthoDB" id="6053362at2"/>
<sequence length="146" mass="16142">MESAHAHGDVKGKAQGGATKDYPLYLDATTQSEEPAYLRVSLALLRDALRGNALWADTPFQRDAETFKAWKYDGAMTTILEGAPIYTPWLSGEHGRVRVVDGRHRLYALIDMGYSHVRIVTDPCHATVLGALVDPVDSAQDHNDHR</sequence>
<evidence type="ECO:0008006" key="3">
    <source>
        <dbReference type="Google" id="ProtNLM"/>
    </source>
</evidence>
<dbReference type="AlphaFoldDB" id="A0A0R0BDY9"/>